<protein>
    <submittedName>
        <fullName evidence="1">Metalloendoproteinase 1-MMP-like</fullName>
    </submittedName>
</protein>
<accession>A0AAX6FCG5</accession>
<dbReference type="AlphaFoldDB" id="A0AAX6FCG5"/>
<name>A0AAX6FCG5_IRIPA</name>
<gene>
    <name evidence="1" type="ORF">M6B38_139670</name>
</gene>
<reference evidence="1" key="1">
    <citation type="journal article" date="2023" name="GigaByte">
        <title>Genome assembly of the bearded iris, Iris pallida Lam.</title>
        <authorList>
            <person name="Bruccoleri R.E."/>
            <person name="Oakeley E.J."/>
            <person name="Faust A.M.E."/>
            <person name="Altorfer M."/>
            <person name="Dessus-Babus S."/>
            <person name="Burckhardt D."/>
            <person name="Oertli M."/>
            <person name="Naumann U."/>
            <person name="Petersen F."/>
            <person name="Wong J."/>
        </authorList>
    </citation>
    <scope>NUCLEOTIDE SEQUENCE</scope>
    <source>
        <strain evidence="1">GSM-AAB239-AS_SAM_17_03QT</strain>
    </source>
</reference>
<dbReference type="EMBL" id="JANAVB010029820">
    <property type="protein sequence ID" value="KAJ6813996.1"/>
    <property type="molecule type" value="Genomic_DNA"/>
</dbReference>
<proteinExistence type="predicted"/>
<evidence type="ECO:0000313" key="2">
    <source>
        <dbReference type="Proteomes" id="UP001140949"/>
    </source>
</evidence>
<keyword evidence="2" id="KW-1185">Reference proteome</keyword>
<dbReference type="Proteomes" id="UP001140949">
    <property type="component" value="Unassembled WGS sequence"/>
</dbReference>
<reference evidence="1" key="2">
    <citation type="submission" date="2023-04" db="EMBL/GenBank/DDBJ databases">
        <authorList>
            <person name="Bruccoleri R.E."/>
            <person name="Oakeley E.J."/>
            <person name="Faust A.-M."/>
            <person name="Dessus-Babus S."/>
            <person name="Altorfer M."/>
            <person name="Burckhardt D."/>
            <person name="Oertli M."/>
            <person name="Naumann U."/>
            <person name="Petersen F."/>
            <person name="Wong J."/>
        </authorList>
    </citation>
    <scope>NUCLEOTIDE SEQUENCE</scope>
    <source>
        <strain evidence="1">GSM-AAB239-AS_SAM_17_03QT</strain>
        <tissue evidence="1">Leaf</tissue>
    </source>
</reference>
<evidence type="ECO:0000313" key="1">
    <source>
        <dbReference type="EMBL" id="KAJ6813996.1"/>
    </source>
</evidence>
<organism evidence="1 2">
    <name type="scientific">Iris pallida</name>
    <name type="common">Sweet iris</name>
    <dbReference type="NCBI Taxonomy" id="29817"/>
    <lineage>
        <taxon>Eukaryota</taxon>
        <taxon>Viridiplantae</taxon>
        <taxon>Streptophyta</taxon>
        <taxon>Embryophyta</taxon>
        <taxon>Tracheophyta</taxon>
        <taxon>Spermatophyta</taxon>
        <taxon>Magnoliopsida</taxon>
        <taxon>Liliopsida</taxon>
        <taxon>Asparagales</taxon>
        <taxon>Iridaceae</taxon>
        <taxon>Iridoideae</taxon>
        <taxon>Irideae</taxon>
        <taxon>Iris</taxon>
    </lineage>
</organism>
<sequence>MVPFGETVSSSLFWPGIVSFGYGLEKDKRGKWRKWRRRRREGMDGKKKEIKWERQVREIL</sequence>
<comment type="caution">
    <text evidence="1">The sequence shown here is derived from an EMBL/GenBank/DDBJ whole genome shotgun (WGS) entry which is preliminary data.</text>
</comment>